<dbReference type="EMBL" id="QEPN01000001">
    <property type="protein sequence ID" value="RDE73766.1"/>
    <property type="molecule type" value="Genomic_DNA"/>
</dbReference>
<reference evidence="2 3" key="1">
    <citation type="submission" date="2018-05" db="EMBL/GenBank/DDBJ databases">
        <title>Draft Genome Sequences for a Diverse set of 7 Haemophilus Species.</title>
        <authorList>
            <person name="Nichols M."/>
            <person name="Topaz N."/>
            <person name="Wang X."/>
            <person name="Wang X."/>
            <person name="Boxrud D."/>
        </authorList>
    </citation>
    <scope>NUCLEOTIDE SEQUENCE [LARGE SCALE GENOMIC DNA]</scope>
    <source>
        <strain evidence="2 3">C2002001239</strain>
    </source>
</reference>
<keyword evidence="1" id="KW-0812">Transmembrane</keyword>
<feature type="transmembrane region" description="Helical" evidence="1">
    <location>
        <begin position="55"/>
        <end position="72"/>
    </location>
</feature>
<feature type="transmembrane region" description="Helical" evidence="1">
    <location>
        <begin position="24"/>
        <end position="43"/>
    </location>
</feature>
<comment type="caution">
    <text evidence="2">The sequence shown here is derived from an EMBL/GenBank/DDBJ whole genome shotgun (WGS) entry which is preliminary data.</text>
</comment>
<dbReference type="Proteomes" id="UP000253872">
    <property type="component" value="Unassembled WGS sequence"/>
</dbReference>
<sequence length="100" mass="11378">MLTKLNTRFMNWKGFNAYTERTEFTAKILLAVGLIGWSIIYWIDAMQSIESVGKGLGIALIYALLLAIFAWIGVYLSWVGAVILSLLSEPFIWLYRKICP</sequence>
<protein>
    <submittedName>
        <fullName evidence="2">Uncharacterized protein</fullName>
    </submittedName>
</protein>
<keyword evidence="1" id="KW-1133">Transmembrane helix</keyword>
<evidence type="ECO:0000313" key="2">
    <source>
        <dbReference type="EMBL" id="RDE73766.1"/>
    </source>
</evidence>
<evidence type="ECO:0000256" key="1">
    <source>
        <dbReference type="SAM" id="Phobius"/>
    </source>
</evidence>
<proteinExistence type="predicted"/>
<dbReference type="AlphaFoldDB" id="A0A369YPE6"/>
<gene>
    <name evidence="2" type="ORF">DPV93_00995</name>
</gene>
<name>A0A369YPE6_9PAST</name>
<keyword evidence="1" id="KW-0472">Membrane</keyword>
<dbReference type="RefSeq" id="WP_111401491.1">
    <property type="nucleotide sequence ID" value="NZ_QEPN01000001.1"/>
</dbReference>
<evidence type="ECO:0000313" key="3">
    <source>
        <dbReference type="Proteomes" id="UP000253872"/>
    </source>
</evidence>
<accession>A0A369YPE6</accession>
<organism evidence="2 3">
    <name type="scientific">Haemophilus sputorum</name>
    <dbReference type="NCBI Taxonomy" id="1078480"/>
    <lineage>
        <taxon>Bacteria</taxon>
        <taxon>Pseudomonadati</taxon>
        <taxon>Pseudomonadota</taxon>
        <taxon>Gammaproteobacteria</taxon>
        <taxon>Pasteurellales</taxon>
        <taxon>Pasteurellaceae</taxon>
        <taxon>Haemophilus</taxon>
    </lineage>
</organism>